<dbReference type="SUPFAM" id="SSF53335">
    <property type="entry name" value="S-adenosyl-L-methionine-dependent methyltransferases"/>
    <property type="match status" value="1"/>
</dbReference>
<comment type="caution">
    <text evidence="3">The sequence shown here is derived from an EMBL/GenBank/DDBJ whole genome shotgun (WGS) entry which is preliminary data.</text>
</comment>
<reference evidence="3" key="1">
    <citation type="submission" date="2020-05" db="EMBL/GenBank/DDBJ databases">
        <title>Phylogenomic resolution of chytrid fungi.</title>
        <authorList>
            <person name="Stajich J.E."/>
            <person name="Amses K."/>
            <person name="Simmons R."/>
            <person name="Seto K."/>
            <person name="Myers J."/>
            <person name="Bonds A."/>
            <person name="Quandt C.A."/>
            <person name="Barry K."/>
            <person name="Liu P."/>
            <person name="Grigoriev I."/>
            <person name="Longcore J.E."/>
            <person name="James T.Y."/>
        </authorList>
    </citation>
    <scope>NUCLEOTIDE SEQUENCE</scope>
    <source>
        <strain evidence="3">JEL0513</strain>
    </source>
</reference>
<dbReference type="PANTHER" id="PTHR43591">
    <property type="entry name" value="METHYLTRANSFERASE"/>
    <property type="match status" value="1"/>
</dbReference>
<dbReference type="GO" id="GO:0008168">
    <property type="term" value="F:methyltransferase activity"/>
    <property type="evidence" value="ECO:0007669"/>
    <property type="project" value="TreeGrafter"/>
</dbReference>
<feature type="region of interest" description="Disordered" evidence="1">
    <location>
        <begin position="1"/>
        <end position="71"/>
    </location>
</feature>
<evidence type="ECO:0000313" key="3">
    <source>
        <dbReference type="EMBL" id="KAJ3125024.1"/>
    </source>
</evidence>
<dbReference type="Proteomes" id="UP001211907">
    <property type="component" value="Unassembled WGS sequence"/>
</dbReference>
<evidence type="ECO:0000256" key="1">
    <source>
        <dbReference type="SAM" id="MobiDB-lite"/>
    </source>
</evidence>
<gene>
    <name evidence="3" type="ORF">HK100_011024</name>
</gene>
<dbReference type="InterPro" id="IPR029063">
    <property type="entry name" value="SAM-dependent_MTases_sf"/>
</dbReference>
<dbReference type="CDD" id="cd02440">
    <property type="entry name" value="AdoMet_MTases"/>
    <property type="match status" value="1"/>
</dbReference>
<evidence type="ECO:0000313" key="4">
    <source>
        <dbReference type="Proteomes" id="UP001211907"/>
    </source>
</evidence>
<dbReference type="Gene3D" id="3.40.50.150">
    <property type="entry name" value="Vaccinia Virus protein VP39"/>
    <property type="match status" value="1"/>
</dbReference>
<dbReference type="Pfam" id="PF13649">
    <property type="entry name" value="Methyltransf_25"/>
    <property type="match status" value="1"/>
</dbReference>
<organism evidence="3 4">
    <name type="scientific">Physocladia obscura</name>
    <dbReference type="NCBI Taxonomy" id="109957"/>
    <lineage>
        <taxon>Eukaryota</taxon>
        <taxon>Fungi</taxon>
        <taxon>Fungi incertae sedis</taxon>
        <taxon>Chytridiomycota</taxon>
        <taxon>Chytridiomycota incertae sedis</taxon>
        <taxon>Chytridiomycetes</taxon>
        <taxon>Chytridiales</taxon>
        <taxon>Chytriomycetaceae</taxon>
        <taxon>Physocladia</taxon>
    </lineage>
</organism>
<feature type="domain" description="Methyltransferase" evidence="2">
    <location>
        <begin position="166"/>
        <end position="258"/>
    </location>
</feature>
<feature type="compositionally biased region" description="Polar residues" evidence="1">
    <location>
        <begin position="57"/>
        <end position="69"/>
    </location>
</feature>
<evidence type="ECO:0000259" key="2">
    <source>
        <dbReference type="Pfam" id="PF13649"/>
    </source>
</evidence>
<sequence>MGVSPSRPQSRSLPHSNTTASRSVSITNKKLSLTPDSEGIKTGTLPSKSNLREPRATTIQADNVPANTDSDSEDSYWDLDINFKPEVGVLDAIVAKAWHPNNPSTKPHDLREYHTIDSSDYVFPSDEIEQDRIELIHYLLRHVFKSDIICPSVRNLMDSAKHCLKVLDVGCAKGFWLDSVQKVYPKAEYHGVDIAEKLINGEHAPQRAEIVFGNILDRLPYSDNSFDFVHQRLLMMGIPKHYFPACISELIRVTKPGGYVELIETDIILGNMGPIMEKYTKLCHEAMTIRAGVDGYAATNLPFYVKVQGKAAAHRGVRSVRIPLNWNGPIGKMAADGMVETLMAMMDWLHLVLSISRKEYQELVDQCVQEWGPHKTFVTYQVVYFQVVK</sequence>
<dbReference type="InterPro" id="IPR041698">
    <property type="entry name" value="Methyltransf_25"/>
</dbReference>
<accession>A0AAD5T4I0</accession>
<dbReference type="EMBL" id="JADGJH010000634">
    <property type="protein sequence ID" value="KAJ3125024.1"/>
    <property type="molecule type" value="Genomic_DNA"/>
</dbReference>
<proteinExistence type="predicted"/>
<feature type="compositionally biased region" description="Polar residues" evidence="1">
    <location>
        <begin position="1"/>
        <end position="35"/>
    </location>
</feature>
<keyword evidence="4" id="KW-1185">Reference proteome</keyword>
<dbReference type="AlphaFoldDB" id="A0AAD5T4I0"/>
<name>A0AAD5T4I0_9FUNG</name>
<protein>
    <recommendedName>
        <fullName evidence="2">Methyltransferase domain-containing protein</fullName>
    </recommendedName>
</protein>
<dbReference type="PANTHER" id="PTHR43591:SF24">
    <property type="entry name" value="2-METHOXY-6-POLYPRENYL-1,4-BENZOQUINOL METHYLASE, MITOCHONDRIAL"/>
    <property type="match status" value="1"/>
</dbReference>